<keyword evidence="5" id="KW-0808">Transferase</keyword>
<dbReference type="EMBL" id="JACGCM010000012">
    <property type="protein sequence ID" value="KAF6176998.1"/>
    <property type="molecule type" value="Genomic_DNA"/>
</dbReference>
<dbReference type="Proteomes" id="UP000541444">
    <property type="component" value="Unassembled WGS sequence"/>
</dbReference>
<keyword evidence="4" id="KW-0328">Glycosyltransferase</keyword>
<evidence type="ECO:0000313" key="16">
    <source>
        <dbReference type="Proteomes" id="UP000541444"/>
    </source>
</evidence>
<comment type="subcellular location">
    <subcellularLocation>
        <location evidence="1">Membrane</location>
        <topology evidence="1">Single-pass type II membrane protein</topology>
    </subcellularLocation>
</comment>
<feature type="non-terminal residue" evidence="15">
    <location>
        <position position="1"/>
    </location>
</feature>
<organism evidence="15 16">
    <name type="scientific">Kingdonia uniflora</name>
    <dbReference type="NCBI Taxonomy" id="39325"/>
    <lineage>
        <taxon>Eukaryota</taxon>
        <taxon>Viridiplantae</taxon>
        <taxon>Streptophyta</taxon>
        <taxon>Embryophyta</taxon>
        <taxon>Tracheophyta</taxon>
        <taxon>Spermatophyta</taxon>
        <taxon>Magnoliopsida</taxon>
        <taxon>Ranunculales</taxon>
        <taxon>Circaeasteraceae</taxon>
        <taxon>Kingdonia</taxon>
    </lineage>
</organism>
<keyword evidence="11" id="KW-0294">Fucose metabolism</keyword>
<dbReference type="AlphaFoldDB" id="A0A7J7PCZ0"/>
<keyword evidence="6" id="KW-0812">Transmembrane</keyword>
<evidence type="ECO:0000256" key="12">
    <source>
        <dbReference type="ARBA" id="ARBA00023277"/>
    </source>
</evidence>
<dbReference type="GO" id="GO:0016020">
    <property type="term" value="C:membrane"/>
    <property type="evidence" value="ECO:0007669"/>
    <property type="project" value="UniProtKB-SubCell"/>
</dbReference>
<dbReference type="PANTHER" id="PTHR31741:SF1">
    <property type="entry name" value="O-FUCOSYLTRANSFERASE 7"/>
    <property type="match status" value="1"/>
</dbReference>
<feature type="region of interest" description="Disordered" evidence="14">
    <location>
        <begin position="167"/>
        <end position="189"/>
    </location>
</feature>
<evidence type="ECO:0000256" key="4">
    <source>
        <dbReference type="ARBA" id="ARBA00022676"/>
    </source>
</evidence>
<accession>A0A7J7PCZ0</accession>
<dbReference type="Pfam" id="PF10250">
    <property type="entry name" value="O-FucT"/>
    <property type="match status" value="1"/>
</dbReference>
<reference evidence="15 16" key="1">
    <citation type="journal article" date="2020" name="IScience">
        <title>Genome Sequencing of the Endangered Kingdonia uniflora (Circaeasteraceae, Ranunculales) Reveals Potential Mechanisms of Evolutionary Specialization.</title>
        <authorList>
            <person name="Sun Y."/>
            <person name="Deng T."/>
            <person name="Zhang A."/>
            <person name="Moore M.J."/>
            <person name="Landis J.B."/>
            <person name="Lin N."/>
            <person name="Zhang H."/>
            <person name="Zhang X."/>
            <person name="Huang J."/>
            <person name="Zhang X."/>
            <person name="Sun H."/>
            <person name="Wang H."/>
        </authorList>
    </citation>
    <scope>NUCLEOTIDE SEQUENCE [LARGE SCALE GENOMIC DNA]</scope>
    <source>
        <strain evidence="15">TB1705</strain>
        <tissue evidence="15">Leaf</tissue>
    </source>
</reference>
<comment type="caution">
    <text evidence="15">The sequence shown here is derived from an EMBL/GenBank/DDBJ whole genome shotgun (WGS) entry which is preliminary data.</text>
</comment>
<keyword evidence="9" id="KW-0472">Membrane</keyword>
<evidence type="ECO:0000256" key="6">
    <source>
        <dbReference type="ARBA" id="ARBA00022692"/>
    </source>
</evidence>
<keyword evidence="16" id="KW-1185">Reference proteome</keyword>
<keyword evidence="12" id="KW-0119">Carbohydrate metabolism</keyword>
<dbReference type="PANTHER" id="PTHR31741">
    <property type="entry name" value="OS02G0726500 PROTEIN-RELATED"/>
    <property type="match status" value="1"/>
</dbReference>
<dbReference type="GO" id="GO:0005737">
    <property type="term" value="C:cytoplasm"/>
    <property type="evidence" value="ECO:0007669"/>
    <property type="project" value="TreeGrafter"/>
</dbReference>
<evidence type="ECO:0000256" key="13">
    <source>
        <dbReference type="ARBA" id="ARBA00030350"/>
    </source>
</evidence>
<dbReference type="OrthoDB" id="1736729at2759"/>
<evidence type="ECO:0000256" key="9">
    <source>
        <dbReference type="ARBA" id="ARBA00023136"/>
    </source>
</evidence>
<proteinExistence type="inferred from homology"/>
<evidence type="ECO:0000313" key="15">
    <source>
        <dbReference type="EMBL" id="KAF6176998.1"/>
    </source>
</evidence>
<evidence type="ECO:0000256" key="14">
    <source>
        <dbReference type="SAM" id="MobiDB-lite"/>
    </source>
</evidence>
<comment type="pathway">
    <text evidence="2">Glycan metabolism.</text>
</comment>
<evidence type="ECO:0000256" key="7">
    <source>
        <dbReference type="ARBA" id="ARBA00022968"/>
    </source>
</evidence>
<evidence type="ECO:0000256" key="10">
    <source>
        <dbReference type="ARBA" id="ARBA00023180"/>
    </source>
</evidence>
<keyword evidence="8" id="KW-1133">Transmembrane helix</keyword>
<evidence type="ECO:0000256" key="3">
    <source>
        <dbReference type="ARBA" id="ARBA00007737"/>
    </source>
</evidence>
<name>A0A7J7PCZ0_9MAGN</name>
<evidence type="ECO:0000256" key="2">
    <source>
        <dbReference type="ARBA" id="ARBA00004881"/>
    </source>
</evidence>
<evidence type="ECO:0000256" key="8">
    <source>
        <dbReference type="ARBA" id="ARBA00022989"/>
    </source>
</evidence>
<sequence>IGDMVVVASIINATLVIPELDKQSFWQDTSNFSNGFDEYYFINTLGNDVELLVDRMKSYGPYIALHLQYEKDMLAFSACTHGLSLSEVAELTTIRENTTYWKVKEINSREQRGKGYCPLTPKEVAMFITSLGYPSITPIYIASGEIYGGDSHMDTLRSSFPLLMGKDGKQEASSIKESDGTEESVLSER</sequence>
<evidence type="ECO:0000256" key="11">
    <source>
        <dbReference type="ARBA" id="ARBA00023253"/>
    </source>
</evidence>
<dbReference type="GO" id="GO:0006004">
    <property type="term" value="P:fucose metabolic process"/>
    <property type="evidence" value="ECO:0007669"/>
    <property type="project" value="UniProtKB-KW"/>
</dbReference>
<evidence type="ECO:0000256" key="5">
    <source>
        <dbReference type="ARBA" id="ARBA00022679"/>
    </source>
</evidence>
<keyword evidence="10" id="KW-0325">Glycoprotein</keyword>
<gene>
    <name evidence="15" type="ORF">GIB67_027798</name>
</gene>
<feature type="compositionally biased region" description="Basic and acidic residues" evidence="14">
    <location>
        <begin position="167"/>
        <end position="179"/>
    </location>
</feature>
<dbReference type="GO" id="GO:0016757">
    <property type="term" value="F:glycosyltransferase activity"/>
    <property type="evidence" value="ECO:0007669"/>
    <property type="project" value="UniProtKB-KW"/>
</dbReference>
<evidence type="ECO:0000256" key="1">
    <source>
        <dbReference type="ARBA" id="ARBA00004606"/>
    </source>
</evidence>
<dbReference type="InterPro" id="IPR019378">
    <property type="entry name" value="GDP-Fuc_O-FucTrfase"/>
</dbReference>
<comment type="similarity">
    <text evidence="3">Belongs to the glycosyltransferase GT106 family.</text>
</comment>
<keyword evidence="7" id="KW-0735">Signal-anchor</keyword>
<protein>
    <recommendedName>
        <fullName evidence="13">O-fucosyltransferase family protein</fullName>
    </recommendedName>
</protein>